<reference evidence="1" key="3">
    <citation type="submission" date="2025-09" db="UniProtKB">
        <authorList>
            <consortium name="Ensembl"/>
        </authorList>
    </citation>
    <scope>IDENTIFICATION</scope>
</reference>
<organism evidence="1 2">
    <name type="scientific">Amphiprion percula</name>
    <name type="common">Orange clownfish</name>
    <name type="synonym">Lutjanus percula</name>
    <dbReference type="NCBI Taxonomy" id="161767"/>
    <lineage>
        <taxon>Eukaryota</taxon>
        <taxon>Metazoa</taxon>
        <taxon>Chordata</taxon>
        <taxon>Craniata</taxon>
        <taxon>Vertebrata</taxon>
        <taxon>Euteleostomi</taxon>
        <taxon>Actinopterygii</taxon>
        <taxon>Neopterygii</taxon>
        <taxon>Teleostei</taxon>
        <taxon>Neoteleostei</taxon>
        <taxon>Acanthomorphata</taxon>
        <taxon>Ovalentaria</taxon>
        <taxon>Pomacentridae</taxon>
        <taxon>Amphiprion</taxon>
    </lineage>
</organism>
<keyword evidence="2" id="KW-1185">Reference proteome</keyword>
<dbReference type="Ensembl" id="ENSAPET00000004452.1">
    <property type="protein sequence ID" value="ENSAPEP00000004334.1"/>
    <property type="gene ID" value="ENSAPEG00000003137.1"/>
</dbReference>
<name>A0A3P8RYS0_AMPPE</name>
<protein>
    <submittedName>
        <fullName evidence="1">Uncharacterized protein</fullName>
    </submittedName>
</protein>
<proteinExistence type="predicted"/>
<accession>A0A3P8RYS0</accession>
<evidence type="ECO:0000313" key="1">
    <source>
        <dbReference type="Ensembl" id="ENSAPEP00000004334.1"/>
    </source>
</evidence>
<sequence length="78" mass="9001">MQTTLCLNSILAGGFLVSSMPLLHMEQITPGSVSWTHNVLTAHFSLHYMRLSHRCTEQKEKRVNAVKPNTEEERLQWH</sequence>
<dbReference type="Proteomes" id="UP000265080">
    <property type="component" value="Chromosome 6"/>
</dbReference>
<evidence type="ECO:0000313" key="2">
    <source>
        <dbReference type="Proteomes" id="UP000265080"/>
    </source>
</evidence>
<reference evidence="1 2" key="1">
    <citation type="submission" date="2018-03" db="EMBL/GenBank/DDBJ databases">
        <title>Finding Nemo's genes: A chromosome-scale reference assembly of the genome of the orange clownfish Amphiprion percula.</title>
        <authorList>
            <person name="Lehmann R."/>
        </authorList>
    </citation>
    <scope>NUCLEOTIDE SEQUENCE</scope>
</reference>
<reference evidence="1" key="2">
    <citation type="submission" date="2025-08" db="UniProtKB">
        <authorList>
            <consortium name="Ensembl"/>
        </authorList>
    </citation>
    <scope>IDENTIFICATION</scope>
</reference>
<dbReference type="AlphaFoldDB" id="A0A3P8RYS0"/>